<dbReference type="EMBL" id="JBEWLZ010000002">
    <property type="protein sequence ID" value="MET1488925.1"/>
    <property type="molecule type" value="Genomic_DNA"/>
</dbReference>
<dbReference type="Pfam" id="PF00550">
    <property type="entry name" value="PP-binding"/>
    <property type="match status" value="1"/>
</dbReference>
<keyword evidence="3" id="KW-1185">Reference proteome</keyword>
<dbReference type="InterPro" id="IPR009081">
    <property type="entry name" value="PP-bd_ACP"/>
</dbReference>
<dbReference type="Proteomes" id="UP001548590">
    <property type="component" value="Unassembled WGS sequence"/>
</dbReference>
<reference evidence="2 3" key="1">
    <citation type="submission" date="2024-07" db="EMBL/GenBank/DDBJ databases">
        <title>Uliginosibacterium paludis KCTC:42655.</title>
        <authorList>
            <person name="Kim M.K."/>
        </authorList>
    </citation>
    <scope>NUCLEOTIDE SEQUENCE [LARGE SCALE GENOMIC DNA]</scope>
    <source>
        <strain evidence="2 3">KCTC 42655</strain>
    </source>
</reference>
<sequence>MMKLIDTLKTLILEACDKDEPEGGLSPDEILFGPEARLALDSLDALQISVAIHKQLGVRIADSKDTRRAMASLATLAAYLGPRLP</sequence>
<evidence type="ECO:0000259" key="1">
    <source>
        <dbReference type="PROSITE" id="PS50075"/>
    </source>
</evidence>
<proteinExistence type="predicted"/>
<dbReference type="SUPFAM" id="SSF47336">
    <property type="entry name" value="ACP-like"/>
    <property type="match status" value="1"/>
</dbReference>
<dbReference type="Gene3D" id="1.10.1200.10">
    <property type="entry name" value="ACP-like"/>
    <property type="match status" value="1"/>
</dbReference>
<accession>A0ABV2CLZ2</accession>
<name>A0ABV2CLZ2_9RHOO</name>
<evidence type="ECO:0000313" key="3">
    <source>
        <dbReference type="Proteomes" id="UP001548590"/>
    </source>
</evidence>
<gene>
    <name evidence="2" type="ORF">ABVT11_03740</name>
</gene>
<dbReference type="PROSITE" id="PS50075">
    <property type="entry name" value="CARRIER"/>
    <property type="match status" value="1"/>
</dbReference>
<dbReference type="InterPro" id="IPR036736">
    <property type="entry name" value="ACP-like_sf"/>
</dbReference>
<comment type="caution">
    <text evidence="2">The sequence shown here is derived from an EMBL/GenBank/DDBJ whole genome shotgun (WGS) entry which is preliminary data.</text>
</comment>
<organism evidence="2 3">
    <name type="scientific">Uliginosibacterium paludis</name>
    <dbReference type="NCBI Taxonomy" id="1615952"/>
    <lineage>
        <taxon>Bacteria</taxon>
        <taxon>Pseudomonadati</taxon>
        <taxon>Pseudomonadota</taxon>
        <taxon>Betaproteobacteria</taxon>
        <taxon>Rhodocyclales</taxon>
        <taxon>Zoogloeaceae</taxon>
        <taxon>Uliginosibacterium</taxon>
    </lineage>
</organism>
<feature type="domain" description="Carrier" evidence="1">
    <location>
        <begin position="2"/>
        <end position="84"/>
    </location>
</feature>
<protein>
    <submittedName>
        <fullName evidence="2">Phosphopantetheine-binding protein</fullName>
    </submittedName>
</protein>
<dbReference type="RefSeq" id="WP_345923949.1">
    <property type="nucleotide sequence ID" value="NZ_JBDIVF010000001.1"/>
</dbReference>
<evidence type="ECO:0000313" key="2">
    <source>
        <dbReference type="EMBL" id="MET1488925.1"/>
    </source>
</evidence>